<dbReference type="GO" id="GO:0032040">
    <property type="term" value="C:small-subunit processome"/>
    <property type="evidence" value="ECO:0007669"/>
    <property type="project" value="TreeGrafter"/>
</dbReference>
<accession>A0A395HU20</accession>
<dbReference type="EMBL" id="KZ824289">
    <property type="protein sequence ID" value="RAL11307.1"/>
    <property type="molecule type" value="Genomic_DNA"/>
</dbReference>
<evidence type="ECO:0000313" key="2">
    <source>
        <dbReference type="EMBL" id="RAL11307.1"/>
    </source>
</evidence>
<name>A0A395HU20_ASPHC</name>
<feature type="compositionally biased region" description="Acidic residues" evidence="1">
    <location>
        <begin position="600"/>
        <end position="613"/>
    </location>
</feature>
<dbReference type="FunFam" id="2.130.10.10:FF:000935">
    <property type="entry name" value="Small nucleolar ribonucleoprotein complex subunit, putative"/>
    <property type="match status" value="1"/>
</dbReference>
<dbReference type="InterPro" id="IPR046351">
    <property type="entry name" value="UTP4"/>
</dbReference>
<dbReference type="Proteomes" id="UP000248961">
    <property type="component" value="Unassembled WGS sequence"/>
</dbReference>
<dbReference type="FunFam" id="2.130.10.10:FF:001420">
    <property type="entry name" value="Small nucleolar ribonucleoprotein complex subunit, putative"/>
    <property type="match status" value="1"/>
</dbReference>
<dbReference type="InterPro" id="IPR001680">
    <property type="entry name" value="WD40_rpt"/>
</dbReference>
<dbReference type="PANTHER" id="PTHR44163:SF1">
    <property type="entry name" value="U3 SMALL NUCLEOLAR RNA-ASSOCIATED PROTEIN 4 HOMOLOG"/>
    <property type="match status" value="1"/>
</dbReference>
<feature type="region of interest" description="Disordered" evidence="1">
    <location>
        <begin position="829"/>
        <end position="868"/>
    </location>
</feature>
<organism evidence="2 3">
    <name type="scientific">Aspergillus homomorphus (strain CBS 101889)</name>
    <dbReference type="NCBI Taxonomy" id="1450537"/>
    <lineage>
        <taxon>Eukaryota</taxon>
        <taxon>Fungi</taxon>
        <taxon>Dikarya</taxon>
        <taxon>Ascomycota</taxon>
        <taxon>Pezizomycotina</taxon>
        <taxon>Eurotiomycetes</taxon>
        <taxon>Eurotiomycetidae</taxon>
        <taxon>Eurotiales</taxon>
        <taxon>Aspergillaceae</taxon>
        <taxon>Aspergillus</taxon>
        <taxon>Aspergillus subgen. Circumdati</taxon>
    </lineage>
</organism>
<sequence length="1003" mass="111341">MDIHRCRFVPYNPQAINALAFSHPPSAELAGRGVPTLRLAIGRANGDIEIWNPMRGAWFQETVLRGGKDRSIEGLVWTQDPQEPGPEGTKLPGKLRLFSIGFSTAVTEWDLEQGRPLRHSSGNYGEIWCVAAQPRWQASSSSSRGNKTTPAEGEYTGQHLAAGCADGSIVILSTAEGNLQFVRLMRPSTKRARVLSVTFQNRNTIVAGYADSSIRLFDIRNGQLLRTMSLGKGPAGGTKELLVWSVKCLPDGTIVSGDSAGEIRFWDAKNYALIQRLQGHIADTLDVAVSANGDTVVSGGADQRTVVYRKKDGEKNDKRARWVEVMHRRYHTHDVKTFAVYETRDISIVVSGGPDAAPVVLPLREFGKEHHRKLSSLPQIPQLNSSPSSRLVMSFWDREVSIWRMLRGPVSHEVPDGQRHRLVGKVMIQGEENITSAMLSADGKILVVATISTIKVFAVRRRKSDEKGTLRVQKLDVPEALTEDGARLVTVAPDSRWICVVRPNSAIYLARIQPAPTAQEKPQIMPQLVKLNRASRHLRFEKASHGTLGDYERSVRCVVFSHDSNVVASGDLSGCVDTWVLEKADGAASSQQNKKITAGSDDEDSDDEDDESPIVEGERWKYAASESPIPRLKSGVVLLSFRPANLAKSKLLTNGDNKKSSETRLMALTSEHQLVEFDAAEGKLSDWSRRNPKAFLPAEFRGVKDRAMGCVWDLSKTRERLWLYGTSWLWMFDLNQDFPSPEELTAAADIPATTNTSNNNPTSTPNKNNKNTQLTTTNNNQKRKRDPQEDDSTTARSTKKPNSGAGDRMSMAQSDLFFGTKMRKIVGADDTHAEEISLEGTPSRPRGKNTHDNNDDDEEEDDEDRTAQNEVALARLRRERQAIETSTPMKRVSLGGRQEKSLLSQESTMDSPAPSKQIVLATGDETKSLPARRWWHTYKYRDLLGIVPLSAAGPYHAGSGDALSSEEDEDEEVDGERFLEVAVVERPMWDVYLPDRWLKGYDE</sequence>
<dbReference type="STRING" id="1450537.A0A395HU20"/>
<evidence type="ECO:0000256" key="1">
    <source>
        <dbReference type="SAM" id="MobiDB-lite"/>
    </source>
</evidence>
<dbReference type="GO" id="GO:0003723">
    <property type="term" value="F:RNA binding"/>
    <property type="evidence" value="ECO:0007669"/>
    <property type="project" value="TreeGrafter"/>
</dbReference>
<dbReference type="RefSeq" id="XP_025550461.1">
    <property type="nucleotide sequence ID" value="XM_025698415.1"/>
</dbReference>
<dbReference type="GO" id="GO:0000462">
    <property type="term" value="P:maturation of SSU-rRNA from tricistronic rRNA transcript (SSU-rRNA, 5.8S rRNA, LSU-rRNA)"/>
    <property type="evidence" value="ECO:0007669"/>
    <property type="project" value="InterPro"/>
</dbReference>
<dbReference type="VEuPathDB" id="FungiDB:BO97DRAFT_443954"/>
<dbReference type="SMART" id="SM00320">
    <property type="entry name" value="WD40"/>
    <property type="match status" value="6"/>
</dbReference>
<dbReference type="InterPro" id="IPR015943">
    <property type="entry name" value="WD40/YVTN_repeat-like_dom_sf"/>
</dbReference>
<reference evidence="2 3" key="1">
    <citation type="submission" date="2018-02" db="EMBL/GenBank/DDBJ databases">
        <title>The genomes of Aspergillus section Nigri reveals drivers in fungal speciation.</title>
        <authorList>
            <consortium name="DOE Joint Genome Institute"/>
            <person name="Vesth T.C."/>
            <person name="Nybo J."/>
            <person name="Theobald S."/>
            <person name="Brandl J."/>
            <person name="Frisvad J.C."/>
            <person name="Nielsen K.F."/>
            <person name="Lyhne E.K."/>
            <person name="Kogle M.E."/>
            <person name="Kuo A."/>
            <person name="Riley R."/>
            <person name="Clum A."/>
            <person name="Nolan M."/>
            <person name="Lipzen A."/>
            <person name="Salamov A."/>
            <person name="Henrissat B."/>
            <person name="Wiebenga A."/>
            <person name="De vries R.P."/>
            <person name="Grigoriev I.V."/>
            <person name="Mortensen U.H."/>
            <person name="Andersen M.R."/>
            <person name="Baker S.E."/>
        </authorList>
    </citation>
    <scope>NUCLEOTIDE SEQUENCE [LARGE SCALE GENOMIC DNA]</scope>
    <source>
        <strain evidence="2 3">CBS 101889</strain>
    </source>
</reference>
<dbReference type="PANTHER" id="PTHR44163">
    <property type="entry name" value="U3 SMALL NUCLEOLAR RNA-ASSOCIATED PROTEIN 4 HOMOLOG"/>
    <property type="match status" value="1"/>
</dbReference>
<dbReference type="AlphaFoldDB" id="A0A395HU20"/>
<feature type="compositionally biased region" description="Low complexity" evidence="1">
    <location>
        <begin position="753"/>
        <end position="780"/>
    </location>
</feature>
<dbReference type="GO" id="GO:0030686">
    <property type="term" value="C:90S preribosome"/>
    <property type="evidence" value="ECO:0007669"/>
    <property type="project" value="InterPro"/>
</dbReference>
<dbReference type="Pfam" id="PF00400">
    <property type="entry name" value="WD40"/>
    <property type="match status" value="1"/>
</dbReference>
<gene>
    <name evidence="2" type="ORF">BO97DRAFT_443954</name>
</gene>
<evidence type="ECO:0000313" key="3">
    <source>
        <dbReference type="Proteomes" id="UP000248961"/>
    </source>
</evidence>
<dbReference type="Gene3D" id="2.130.10.10">
    <property type="entry name" value="YVTN repeat-like/Quinoprotein amine dehydrogenase"/>
    <property type="match status" value="3"/>
</dbReference>
<protein>
    <submittedName>
        <fullName evidence="2">Small nucleolar ribonucleo protein complex subunit</fullName>
    </submittedName>
</protein>
<dbReference type="GO" id="GO:0034455">
    <property type="term" value="C:t-UTP complex"/>
    <property type="evidence" value="ECO:0007669"/>
    <property type="project" value="TreeGrafter"/>
</dbReference>
<dbReference type="InterPro" id="IPR036322">
    <property type="entry name" value="WD40_repeat_dom_sf"/>
</dbReference>
<dbReference type="OrthoDB" id="8883818at2759"/>
<feature type="region of interest" description="Disordered" evidence="1">
    <location>
        <begin position="590"/>
        <end position="616"/>
    </location>
</feature>
<proteinExistence type="predicted"/>
<feature type="region of interest" description="Disordered" evidence="1">
    <location>
        <begin position="879"/>
        <end position="898"/>
    </location>
</feature>
<dbReference type="SUPFAM" id="SSF82171">
    <property type="entry name" value="DPP6 N-terminal domain-like"/>
    <property type="match status" value="1"/>
</dbReference>
<feature type="compositionally biased region" description="Acidic residues" evidence="1">
    <location>
        <begin position="854"/>
        <end position="864"/>
    </location>
</feature>
<dbReference type="FunFam" id="2.130.10.10:FF:000518">
    <property type="entry name" value="Small nucleolar ribonucleoprotein complex subunit, putative"/>
    <property type="match status" value="1"/>
</dbReference>
<dbReference type="SUPFAM" id="SSF50978">
    <property type="entry name" value="WD40 repeat-like"/>
    <property type="match status" value="1"/>
</dbReference>
<dbReference type="GeneID" id="37202704"/>
<keyword evidence="3" id="KW-1185">Reference proteome</keyword>
<feature type="region of interest" description="Disordered" evidence="1">
    <location>
        <begin position="752"/>
        <end position="811"/>
    </location>
</feature>